<evidence type="ECO:0000313" key="2">
    <source>
        <dbReference type="Proteomes" id="UP000247409"/>
    </source>
</evidence>
<dbReference type="EMBL" id="NBIV01000122">
    <property type="protein sequence ID" value="PXF43526.1"/>
    <property type="molecule type" value="Genomic_DNA"/>
</dbReference>
<evidence type="ECO:0000313" key="1">
    <source>
        <dbReference type="EMBL" id="PXF43526.1"/>
    </source>
</evidence>
<organism evidence="1 2">
    <name type="scientific">Gracilariopsis chorda</name>
    <dbReference type="NCBI Taxonomy" id="448386"/>
    <lineage>
        <taxon>Eukaryota</taxon>
        <taxon>Rhodophyta</taxon>
        <taxon>Florideophyceae</taxon>
        <taxon>Rhodymeniophycidae</taxon>
        <taxon>Gracilariales</taxon>
        <taxon>Gracilariaceae</taxon>
        <taxon>Gracilariopsis</taxon>
    </lineage>
</organism>
<dbReference type="Proteomes" id="UP000247409">
    <property type="component" value="Unassembled WGS sequence"/>
</dbReference>
<dbReference type="AlphaFoldDB" id="A0A2V3IN63"/>
<protein>
    <submittedName>
        <fullName evidence="1">Uncharacterized protein</fullName>
    </submittedName>
</protein>
<sequence length="148" mass="16459">MGYEALFESFIMLMCQDGSRIENRHLFTGPQGSKGSANGLLRLSKAKIAAQEVVNWNVTVTEITQHLLHGDVLVVGEREWKAIEKQSIGVLMDWKRVSCDVVMRGIQIMQVDELTTNVVTRSVTRQVAHSTGPCFAVTLVEKLRSISS</sequence>
<proteinExistence type="predicted"/>
<comment type="caution">
    <text evidence="1">The sequence shown here is derived from an EMBL/GenBank/DDBJ whole genome shotgun (WGS) entry which is preliminary data.</text>
</comment>
<reference evidence="1 2" key="1">
    <citation type="journal article" date="2018" name="Mol. Biol. Evol.">
        <title>Analysis of the draft genome of the red seaweed Gracilariopsis chorda provides insights into genome size evolution in Rhodophyta.</title>
        <authorList>
            <person name="Lee J."/>
            <person name="Yang E.C."/>
            <person name="Graf L."/>
            <person name="Yang J.H."/>
            <person name="Qiu H."/>
            <person name="Zel Zion U."/>
            <person name="Chan C.X."/>
            <person name="Stephens T.G."/>
            <person name="Weber A.P.M."/>
            <person name="Boo G.H."/>
            <person name="Boo S.M."/>
            <person name="Kim K.M."/>
            <person name="Shin Y."/>
            <person name="Jung M."/>
            <person name="Lee S.J."/>
            <person name="Yim H.S."/>
            <person name="Lee J.H."/>
            <person name="Bhattacharya D."/>
            <person name="Yoon H.S."/>
        </authorList>
    </citation>
    <scope>NUCLEOTIDE SEQUENCE [LARGE SCALE GENOMIC DNA]</scope>
    <source>
        <strain evidence="1 2">SKKU-2015</strain>
        <tissue evidence="1">Whole body</tissue>
    </source>
</reference>
<keyword evidence="2" id="KW-1185">Reference proteome</keyword>
<accession>A0A2V3IN63</accession>
<gene>
    <name evidence="1" type="ORF">BWQ96_06727</name>
</gene>
<name>A0A2V3IN63_9FLOR</name>